<dbReference type="RefSeq" id="WP_060703881.1">
    <property type="nucleotide sequence ID" value="NZ_JAROAS010000006.1"/>
</dbReference>
<gene>
    <name evidence="2" type="ORF">P5F74_05445</name>
</gene>
<evidence type="ECO:0000259" key="1">
    <source>
        <dbReference type="PROSITE" id="PS51707"/>
    </source>
</evidence>
<evidence type="ECO:0000313" key="3">
    <source>
        <dbReference type="Proteomes" id="UP001341820"/>
    </source>
</evidence>
<evidence type="ECO:0000313" key="2">
    <source>
        <dbReference type="EMBL" id="MED4127572.1"/>
    </source>
</evidence>
<organism evidence="2 3">
    <name type="scientific">Shouchella miscanthi</name>
    <dbReference type="NCBI Taxonomy" id="2598861"/>
    <lineage>
        <taxon>Bacteria</taxon>
        <taxon>Bacillati</taxon>
        <taxon>Bacillota</taxon>
        <taxon>Bacilli</taxon>
        <taxon>Bacillales</taxon>
        <taxon>Bacillaceae</taxon>
        <taxon>Shouchella</taxon>
    </lineage>
</organism>
<keyword evidence="3" id="KW-1185">Reference proteome</keyword>
<dbReference type="Pfam" id="PF01928">
    <property type="entry name" value="CYTH"/>
    <property type="match status" value="1"/>
</dbReference>
<dbReference type="Proteomes" id="UP001341820">
    <property type="component" value="Unassembled WGS sequence"/>
</dbReference>
<reference evidence="2 3" key="1">
    <citation type="submission" date="2023-03" db="EMBL/GenBank/DDBJ databases">
        <title>Bacillus Genome Sequencing.</title>
        <authorList>
            <person name="Dunlap C."/>
        </authorList>
    </citation>
    <scope>NUCLEOTIDE SEQUENCE [LARGE SCALE GENOMIC DNA]</scope>
    <source>
        <strain evidence="2 3">B-4107</strain>
    </source>
</reference>
<dbReference type="PANTHER" id="PTHR34948">
    <property type="entry name" value="OS08G0299200 PROTEIN"/>
    <property type="match status" value="1"/>
</dbReference>
<dbReference type="InterPro" id="IPR023577">
    <property type="entry name" value="CYTH_domain"/>
</dbReference>
<feature type="domain" description="CYTH" evidence="1">
    <location>
        <begin position="4"/>
        <end position="189"/>
    </location>
</feature>
<accession>A0ABU6NH92</accession>
<dbReference type="InterPro" id="IPR033469">
    <property type="entry name" value="CYTH-like_dom_sf"/>
</dbReference>
<dbReference type="EMBL" id="JAROAS010000006">
    <property type="protein sequence ID" value="MED4127572.1"/>
    <property type="molecule type" value="Genomic_DNA"/>
</dbReference>
<name>A0ABU6NH92_9BACI</name>
<protein>
    <submittedName>
        <fullName evidence="2">CYTH domain-containing protein</fullName>
    </submittedName>
</protein>
<dbReference type="SUPFAM" id="SSF55154">
    <property type="entry name" value="CYTH-like phosphatases"/>
    <property type="match status" value="1"/>
</dbReference>
<dbReference type="SMART" id="SM01118">
    <property type="entry name" value="CYTH"/>
    <property type="match status" value="1"/>
</dbReference>
<dbReference type="Gene3D" id="2.40.320.10">
    <property type="entry name" value="Hypothetical Protein Pfu-838710-001"/>
    <property type="match status" value="1"/>
</dbReference>
<comment type="caution">
    <text evidence="2">The sequence shown here is derived from an EMBL/GenBank/DDBJ whole genome shotgun (WGS) entry which is preliminary data.</text>
</comment>
<dbReference type="InterPro" id="IPR009195">
    <property type="entry name" value="Uncharacterised_YjbK"/>
</dbReference>
<dbReference type="PANTHER" id="PTHR34948:SF2">
    <property type="entry name" value="TRIPHOSPHATE TUNNEL METALLOENZYME 3"/>
    <property type="match status" value="1"/>
</dbReference>
<proteinExistence type="predicted"/>
<dbReference type="PIRSF" id="PIRSF012526">
    <property type="entry name" value="CYTH_UCP012526"/>
    <property type="match status" value="1"/>
</dbReference>
<dbReference type="PROSITE" id="PS51707">
    <property type="entry name" value="CYTH"/>
    <property type="match status" value="1"/>
</dbReference>
<sequence>MTTEMEYEAKSLLTKEEYEQLQHVLGKKQPITQRNEYFDTQAFHLKDKTAALRIRTKEGKAVLTLKQQTDEGMVETHQKLEETDQALLLSGTLPEGAVKIAIESLLPNTCVFYPYGQLTTHRITYPYKDGLLCLDHSEYNHREDYEIEYEGTSMIQAVEVLTELLHQQQITCKPAANKVARFFSTSPHFTDSN</sequence>
<dbReference type="CDD" id="cd07762">
    <property type="entry name" value="CYTH-like_Pase_1"/>
    <property type="match status" value="1"/>
</dbReference>